<sequence length="421" mass="43575">MSNDEGGVTPSPLPPGPPPAYPPPAPGYAPPPAYGYPPPGFGYPPPPGYQSPPPGYQPPPPGYPGPPPGYPSPPPVPYWVTPAPPALKPGVIPLRPLDLSALYNGAVAAIRANPKATIGITAVVVVISQLLTFALQAGPIVGLLGGAAGFDANSDDAFAAAFGIGYFGGALIGYVITMLVTIVLSGMLTVTVGRSVFGEHTTPSAAWQRAKPRIWALIGLALASGLLLALPLAIGIAGVVGLALTVGPWGAVPAGFVLGFGFLALYFYLIPVFALASPVLILERRTVFGALSRSMSLVRKSYWRLLGILFLTGIIVGFVAGILGMPFSIGGQVAMGMGTSNTSSTTMILGLALTTVGVIIAQIITLPFNAAVNVLLYTDQRMRTEAFDLVLQTETRTRERLGQPGIDPDALWLPAYPPVQV</sequence>
<feature type="transmembrane region" description="Helical" evidence="2">
    <location>
        <begin position="120"/>
        <end position="144"/>
    </location>
</feature>
<protein>
    <recommendedName>
        <fullName evidence="3">Glycerophosphoryl diester phosphodiesterase membrane domain-containing protein</fullName>
    </recommendedName>
</protein>
<feature type="domain" description="Glycerophosphoryl diester phosphodiesterase membrane" evidence="3">
    <location>
        <begin position="259"/>
        <end position="379"/>
    </location>
</feature>
<evidence type="ECO:0000256" key="1">
    <source>
        <dbReference type="SAM" id="MobiDB-lite"/>
    </source>
</evidence>
<feature type="region of interest" description="Disordered" evidence="1">
    <location>
        <begin position="40"/>
        <end position="68"/>
    </location>
</feature>
<dbReference type="Proteomes" id="UP000295117">
    <property type="component" value="Unassembled WGS sequence"/>
</dbReference>
<feature type="transmembrane region" description="Helical" evidence="2">
    <location>
        <begin position="214"/>
        <end position="244"/>
    </location>
</feature>
<feature type="transmembrane region" description="Helical" evidence="2">
    <location>
        <begin position="164"/>
        <end position="193"/>
    </location>
</feature>
<keyword evidence="2" id="KW-0472">Membrane</keyword>
<dbReference type="PRINTS" id="PR01217">
    <property type="entry name" value="PRICHEXTENSN"/>
</dbReference>
<comment type="caution">
    <text evidence="4">The sequence shown here is derived from an EMBL/GenBank/DDBJ whole genome shotgun (WGS) entry which is preliminary data.</text>
</comment>
<gene>
    <name evidence="4" type="ORF">DE4585_00320</name>
</gene>
<feature type="transmembrane region" description="Helical" evidence="2">
    <location>
        <begin position="347"/>
        <end position="376"/>
    </location>
</feature>
<organism evidence="4 5">
    <name type="scientific">Mycobacteroides salmoniphilum</name>
    <dbReference type="NCBI Taxonomy" id="404941"/>
    <lineage>
        <taxon>Bacteria</taxon>
        <taxon>Bacillati</taxon>
        <taxon>Actinomycetota</taxon>
        <taxon>Actinomycetes</taxon>
        <taxon>Mycobacteriales</taxon>
        <taxon>Mycobacteriaceae</taxon>
        <taxon>Mycobacteroides</taxon>
    </lineage>
</organism>
<evidence type="ECO:0000313" key="5">
    <source>
        <dbReference type="Proteomes" id="UP000295117"/>
    </source>
</evidence>
<evidence type="ECO:0000259" key="3">
    <source>
        <dbReference type="Pfam" id="PF10110"/>
    </source>
</evidence>
<feature type="region of interest" description="Disordered" evidence="1">
    <location>
        <begin position="1"/>
        <end position="24"/>
    </location>
</feature>
<feature type="transmembrane region" description="Helical" evidence="2">
    <location>
        <begin position="256"/>
        <end position="281"/>
    </location>
</feature>
<name>A0A4V3HYU1_9MYCO</name>
<dbReference type="AlphaFoldDB" id="A0A4V3HYU1"/>
<dbReference type="Pfam" id="PF10110">
    <property type="entry name" value="GPDPase_memb"/>
    <property type="match status" value="1"/>
</dbReference>
<keyword evidence="2" id="KW-0812">Transmembrane</keyword>
<reference evidence="4 5" key="1">
    <citation type="journal article" date="2019" name="Sci. Rep.">
        <title>Extended insight into the Mycobacterium chelonae-abscessus complex through whole genome sequencing of Mycobacterium salmoniphilum outbreak and Mycobacterium salmoniphilum-like strains.</title>
        <authorList>
            <person name="Behra P.R.K."/>
            <person name="Das S."/>
            <person name="Pettersson B.M.F."/>
            <person name="Shirreff L."/>
            <person name="DuCote T."/>
            <person name="Jacobsson K.G."/>
            <person name="Ennis D.G."/>
            <person name="Kirsebom L.A."/>
        </authorList>
    </citation>
    <scope>NUCLEOTIDE SEQUENCE [LARGE SCALE GENOMIC DNA]</scope>
    <source>
        <strain evidence="4 5">DE 4585</strain>
    </source>
</reference>
<evidence type="ECO:0000256" key="2">
    <source>
        <dbReference type="SAM" id="Phobius"/>
    </source>
</evidence>
<dbReference type="InterPro" id="IPR018476">
    <property type="entry name" value="GlyceroP-diester-Pdiesterase_M"/>
</dbReference>
<dbReference type="EMBL" id="PECH01000001">
    <property type="protein sequence ID" value="TDZ87328.1"/>
    <property type="molecule type" value="Genomic_DNA"/>
</dbReference>
<proteinExistence type="predicted"/>
<keyword evidence="2" id="KW-1133">Transmembrane helix</keyword>
<evidence type="ECO:0000313" key="4">
    <source>
        <dbReference type="EMBL" id="TDZ87328.1"/>
    </source>
</evidence>
<feature type="transmembrane region" description="Helical" evidence="2">
    <location>
        <begin position="302"/>
        <end position="327"/>
    </location>
</feature>
<accession>A0A4V3HYU1</accession>
<feature type="compositionally biased region" description="Pro residues" evidence="1">
    <location>
        <begin position="11"/>
        <end position="24"/>
    </location>
</feature>